<accession>A0A6S6SBJ7</accession>
<organism evidence="1">
    <name type="scientific">uncultured Sulfurovum sp</name>
    <dbReference type="NCBI Taxonomy" id="269237"/>
    <lineage>
        <taxon>Bacteria</taxon>
        <taxon>Pseudomonadati</taxon>
        <taxon>Campylobacterota</taxon>
        <taxon>Epsilonproteobacteria</taxon>
        <taxon>Campylobacterales</taxon>
        <taxon>Sulfurovaceae</taxon>
        <taxon>Sulfurovum</taxon>
        <taxon>environmental samples</taxon>
    </lineage>
</organism>
<gene>
    <name evidence="1" type="ORF">HELGO_WM10717</name>
</gene>
<evidence type="ECO:0000313" key="1">
    <source>
        <dbReference type="EMBL" id="CAA6802757.1"/>
    </source>
</evidence>
<sequence>MEAKNLKNLIVKHFDFLQGDYGFKYNASSHRYVKRELEVEVQHTSGELNVLLTSKKSTKSLPDVISELLEKEFTYPEHFSSWVLSMGDVDSRLAYDAKLMKEYAEDIL</sequence>
<proteinExistence type="predicted"/>
<reference evidence="1" key="1">
    <citation type="submission" date="2020-01" db="EMBL/GenBank/DDBJ databases">
        <authorList>
            <person name="Meier V. D."/>
            <person name="Meier V D."/>
        </authorList>
    </citation>
    <scope>NUCLEOTIDE SEQUENCE</scope>
    <source>
        <strain evidence="1">HLG_WM_MAG_05</strain>
    </source>
</reference>
<protein>
    <submittedName>
        <fullName evidence="1">Uncharacterized protein</fullName>
    </submittedName>
</protein>
<dbReference type="AlphaFoldDB" id="A0A6S6SBJ7"/>
<dbReference type="EMBL" id="CACVAU010000008">
    <property type="protein sequence ID" value="CAA6802757.1"/>
    <property type="molecule type" value="Genomic_DNA"/>
</dbReference>
<name>A0A6S6SBJ7_9BACT</name>